<proteinExistence type="inferred from homology"/>
<evidence type="ECO:0000256" key="3">
    <source>
        <dbReference type="ARBA" id="ARBA00022630"/>
    </source>
</evidence>
<feature type="domain" description="Acyl-CoA dehydrogenase/oxidase C-terminal" evidence="12">
    <location>
        <begin position="249"/>
        <end position="395"/>
    </location>
</feature>
<evidence type="ECO:0000259" key="14">
    <source>
        <dbReference type="Pfam" id="PF02771"/>
    </source>
</evidence>
<comment type="pathway">
    <text evidence="8">Amino-acid metabolism; tryptophan metabolism.</text>
</comment>
<dbReference type="GO" id="GO:0050660">
    <property type="term" value="F:flavin adenine dinucleotide binding"/>
    <property type="evidence" value="ECO:0007669"/>
    <property type="project" value="InterPro"/>
</dbReference>
<comment type="catalytic activity">
    <reaction evidence="10">
        <text>glutaryl-CoA + oxidized [electron-transfer flavoprotein] + 2 H(+) = (2E)-butenoyl-CoA + reduced [electron-transfer flavoprotein] + CO2</text>
        <dbReference type="Rhea" id="RHEA:13389"/>
        <dbReference type="Rhea" id="RHEA-COMP:10685"/>
        <dbReference type="Rhea" id="RHEA-COMP:10686"/>
        <dbReference type="ChEBI" id="CHEBI:15378"/>
        <dbReference type="ChEBI" id="CHEBI:16526"/>
        <dbReference type="ChEBI" id="CHEBI:57332"/>
        <dbReference type="ChEBI" id="CHEBI:57378"/>
        <dbReference type="ChEBI" id="CHEBI:57692"/>
        <dbReference type="ChEBI" id="CHEBI:58307"/>
        <dbReference type="EC" id="1.3.8.6"/>
    </reaction>
</comment>
<keyword evidence="4 11" id="KW-0274">FAD</keyword>
<name>D7CX76_TRURR</name>
<evidence type="ECO:0000256" key="1">
    <source>
        <dbReference type="ARBA" id="ARBA00001974"/>
    </source>
</evidence>
<reference evidence="15 16" key="2">
    <citation type="journal article" date="2011" name="Stand. Genomic Sci.">
        <title>Complete genome sequence of Truepera radiovictrix type strain (RQ-24).</title>
        <authorList>
            <person name="Ivanova N."/>
            <person name="Rohde C."/>
            <person name="Munk C."/>
            <person name="Nolan M."/>
            <person name="Lucas S."/>
            <person name="Del Rio T.G."/>
            <person name="Tice H."/>
            <person name="Deshpande S."/>
            <person name="Cheng J.F."/>
            <person name="Tapia R."/>
            <person name="Han C."/>
            <person name="Goodwin L."/>
            <person name="Pitluck S."/>
            <person name="Liolios K."/>
            <person name="Mavromatis K."/>
            <person name="Mikhailova N."/>
            <person name="Pati A."/>
            <person name="Chen A."/>
            <person name="Palaniappan K."/>
            <person name="Land M."/>
            <person name="Hauser L."/>
            <person name="Chang Y.J."/>
            <person name="Jeffries C.D."/>
            <person name="Brambilla E."/>
            <person name="Rohde M."/>
            <person name="Goker M."/>
            <person name="Tindall B.J."/>
            <person name="Woyke T."/>
            <person name="Bristow J."/>
            <person name="Eisen J.A."/>
            <person name="Markowitz V."/>
            <person name="Hugenholtz P."/>
            <person name="Kyrpides N.C."/>
            <person name="Klenk H.P."/>
            <person name="Lapidus A."/>
        </authorList>
    </citation>
    <scope>NUCLEOTIDE SEQUENCE [LARGE SCALE GENOMIC DNA]</scope>
    <source>
        <strain evidence="16">DSM 17093 / CIP 108686 / LMG 22925 / RQ-24</strain>
    </source>
</reference>
<keyword evidence="16" id="KW-1185">Reference proteome</keyword>
<evidence type="ECO:0000259" key="12">
    <source>
        <dbReference type="Pfam" id="PF00441"/>
    </source>
</evidence>
<dbReference type="EMBL" id="CP002049">
    <property type="protein sequence ID" value="ADI13200.1"/>
    <property type="molecule type" value="Genomic_DNA"/>
</dbReference>
<dbReference type="InterPro" id="IPR006089">
    <property type="entry name" value="Acyl-CoA_DH_CS"/>
</dbReference>
<dbReference type="InterPro" id="IPR037069">
    <property type="entry name" value="AcylCoA_DH/ox_N_sf"/>
</dbReference>
<evidence type="ECO:0000256" key="4">
    <source>
        <dbReference type="ARBA" id="ARBA00022827"/>
    </source>
</evidence>
<dbReference type="PANTHER" id="PTHR42807">
    <property type="entry name" value="GLUTARYL-COA DEHYDROGENASE, MITOCHONDRIAL"/>
    <property type="match status" value="1"/>
</dbReference>
<dbReference type="Gene3D" id="2.40.110.10">
    <property type="entry name" value="Butyryl-CoA Dehydrogenase, subunit A, domain 2"/>
    <property type="match status" value="1"/>
</dbReference>
<evidence type="ECO:0000256" key="8">
    <source>
        <dbReference type="ARBA" id="ARBA00037927"/>
    </source>
</evidence>
<keyword evidence="6 11" id="KW-0560">Oxidoreductase</keyword>
<evidence type="ECO:0000256" key="10">
    <source>
        <dbReference type="ARBA" id="ARBA00049493"/>
    </source>
</evidence>
<dbReference type="Proteomes" id="UP000000379">
    <property type="component" value="Chromosome"/>
</dbReference>
<comment type="cofactor">
    <cofactor evidence="1 11">
        <name>FAD</name>
        <dbReference type="ChEBI" id="CHEBI:57692"/>
    </cofactor>
</comment>
<dbReference type="GO" id="GO:0046949">
    <property type="term" value="P:fatty-acyl-CoA biosynthetic process"/>
    <property type="evidence" value="ECO:0007669"/>
    <property type="project" value="TreeGrafter"/>
</dbReference>
<evidence type="ECO:0000256" key="7">
    <source>
        <dbReference type="ARBA" id="ARBA00037899"/>
    </source>
</evidence>
<dbReference type="KEGG" id="tra:Trad_0057"/>
<dbReference type="GO" id="GO:0004361">
    <property type="term" value="F:glutaryl-CoA dehydrogenase activity"/>
    <property type="evidence" value="ECO:0007669"/>
    <property type="project" value="UniProtKB-EC"/>
</dbReference>
<dbReference type="Pfam" id="PF02771">
    <property type="entry name" value="Acyl-CoA_dh_N"/>
    <property type="match status" value="1"/>
</dbReference>
<dbReference type="GO" id="GO:0033539">
    <property type="term" value="P:fatty acid beta-oxidation using acyl-CoA dehydrogenase"/>
    <property type="evidence" value="ECO:0007669"/>
    <property type="project" value="TreeGrafter"/>
</dbReference>
<evidence type="ECO:0000256" key="6">
    <source>
        <dbReference type="ARBA" id="ARBA00023002"/>
    </source>
</evidence>
<dbReference type="InterPro" id="IPR013786">
    <property type="entry name" value="AcylCoA_DH/ox_N"/>
</dbReference>
<evidence type="ECO:0000256" key="9">
    <source>
        <dbReference type="ARBA" id="ARBA00039033"/>
    </source>
</evidence>
<dbReference type="HOGENOM" id="CLU_018204_8_0_0"/>
<keyword evidence="5" id="KW-0809">Transit peptide</keyword>
<dbReference type="InterPro" id="IPR009075">
    <property type="entry name" value="AcylCo_DH/oxidase_C"/>
</dbReference>
<reference evidence="16" key="1">
    <citation type="submission" date="2010-05" db="EMBL/GenBank/DDBJ databases">
        <title>The complete genome of Truepera radiovictris DSM 17093.</title>
        <authorList>
            <consortium name="US DOE Joint Genome Institute (JGI-PGF)"/>
            <person name="Lucas S."/>
            <person name="Copeland A."/>
            <person name="Lapidus A."/>
            <person name="Glavina del Rio T."/>
            <person name="Dalin E."/>
            <person name="Tice H."/>
            <person name="Bruce D."/>
            <person name="Goodwin L."/>
            <person name="Pitluck S."/>
            <person name="Kyrpides N."/>
            <person name="Mavromatis K."/>
            <person name="Ovchinnikova G."/>
            <person name="Munk A.C."/>
            <person name="Detter J.C."/>
            <person name="Han C."/>
            <person name="Tapia R."/>
            <person name="Land M."/>
            <person name="Hauser L."/>
            <person name="Markowitz V."/>
            <person name="Cheng J.-F."/>
            <person name="Hugenholtz P."/>
            <person name="Woyke T."/>
            <person name="Wu D."/>
            <person name="Tindall B."/>
            <person name="Pomrenke H.G."/>
            <person name="Brambilla E."/>
            <person name="Klenk H.-P."/>
            <person name="Eisen J.A."/>
        </authorList>
    </citation>
    <scope>NUCLEOTIDE SEQUENCE [LARGE SCALE GENOMIC DNA]</scope>
    <source>
        <strain evidence="16">DSM 17093 / CIP 108686 / LMG 22925 / RQ-24</strain>
    </source>
</reference>
<dbReference type="InterPro" id="IPR036250">
    <property type="entry name" value="AcylCo_DH-like_C"/>
</dbReference>
<dbReference type="EC" id="1.3.8.6" evidence="9"/>
<sequence length="401" mass="43480">MTRTAQKTDVGARSSVALDDFYGLEPLYTAEERRLRDTMRAFVAAEILPHIGDWWQREHFPPHLPRALGELGLLGVSLPKAYGGQGASHTAYGLVCQALEYGDSGLRSFLSVQSSLVMYPLYKYASETLQKRWLPPLATGEAVGCFALTEPHGGSDPSRMKVTARRVGGEYVLSGHKRWSTNGLIADLAIVWAKEEGSDQVVGFAVETRSEGFEARGIPGRASLRASVSSEVFLHEVRVPAENKLAVEGLRGPLSCLNAARFGIAFGALGAGYACFDEARRYVAERELFGESLAHKQLVQAGLADMLAELTKGSLLAYHLGRLKEAGQDTPARVSLAKRDNVRAAQRVARTARDLLGGNGILTEHASIRHLLNLESVATYEGTDAVHTLVLGREITGHNAF</sequence>
<dbReference type="Pfam" id="PF02770">
    <property type="entry name" value="Acyl-CoA_dh_M"/>
    <property type="match status" value="1"/>
</dbReference>
<evidence type="ECO:0000256" key="11">
    <source>
        <dbReference type="RuleBase" id="RU362125"/>
    </source>
</evidence>
<feature type="domain" description="Acyl-CoA dehydrogenase/oxidase N-terminal" evidence="14">
    <location>
        <begin position="29"/>
        <end position="141"/>
    </location>
</feature>
<dbReference type="Pfam" id="PF00441">
    <property type="entry name" value="Acyl-CoA_dh_1"/>
    <property type="match status" value="1"/>
</dbReference>
<evidence type="ECO:0000259" key="13">
    <source>
        <dbReference type="Pfam" id="PF02770"/>
    </source>
</evidence>
<dbReference type="GO" id="GO:0000062">
    <property type="term" value="F:fatty-acyl-CoA binding"/>
    <property type="evidence" value="ECO:0007669"/>
    <property type="project" value="TreeGrafter"/>
</dbReference>
<dbReference type="PANTHER" id="PTHR42807:SF1">
    <property type="entry name" value="GLUTARYL-COA DEHYDROGENASE, MITOCHONDRIAL"/>
    <property type="match status" value="1"/>
</dbReference>
<keyword evidence="3 11" id="KW-0285">Flavoprotein</keyword>
<dbReference type="InterPro" id="IPR006091">
    <property type="entry name" value="Acyl-CoA_Oxase/DH_mid-dom"/>
</dbReference>
<dbReference type="SUPFAM" id="SSF56645">
    <property type="entry name" value="Acyl-CoA dehydrogenase NM domain-like"/>
    <property type="match status" value="1"/>
</dbReference>
<evidence type="ECO:0000313" key="16">
    <source>
        <dbReference type="Proteomes" id="UP000000379"/>
    </source>
</evidence>
<dbReference type="eggNOG" id="COG1960">
    <property type="taxonomic scope" value="Bacteria"/>
</dbReference>
<dbReference type="SUPFAM" id="SSF47203">
    <property type="entry name" value="Acyl-CoA dehydrogenase C-terminal domain-like"/>
    <property type="match status" value="1"/>
</dbReference>
<dbReference type="STRING" id="649638.Trad_0057"/>
<dbReference type="PROSITE" id="PS00073">
    <property type="entry name" value="ACYL_COA_DH_2"/>
    <property type="match status" value="1"/>
</dbReference>
<gene>
    <name evidence="15" type="ordered locus">Trad_0057</name>
</gene>
<accession>D7CX76</accession>
<feature type="domain" description="Acyl-CoA oxidase/dehydrogenase middle" evidence="13">
    <location>
        <begin position="145"/>
        <end position="236"/>
    </location>
</feature>
<dbReference type="Gene3D" id="1.10.540.10">
    <property type="entry name" value="Acyl-CoA dehydrogenase/oxidase, N-terminal domain"/>
    <property type="match status" value="1"/>
</dbReference>
<evidence type="ECO:0000256" key="2">
    <source>
        <dbReference type="ARBA" id="ARBA00009347"/>
    </source>
</evidence>
<comment type="pathway">
    <text evidence="7">Amino-acid metabolism; lysine degradation.</text>
</comment>
<dbReference type="Gene3D" id="1.20.140.10">
    <property type="entry name" value="Butyryl-CoA Dehydrogenase, subunit A, domain 3"/>
    <property type="match status" value="1"/>
</dbReference>
<comment type="similarity">
    <text evidence="2 11">Belongs to the acyl-CoA dehydrogenase family.</text>
</comment>
<dbReference type="AlphaFoldDB" id="D7CX76"/>
<dbReference type="InterPro" id="IPR046373">
    <property type="entry name" value="Acyl-CoA_Oxase/DH_mid-dom_sf"/>
</dbReference>
<organism evidence="15 16">
    <name type="scientific">Truepera radiovictrix (strain DSM 17093 / CIP 108686 / LMG 22925 / RQ-24)</name>
    <dbReference type="NCBI Taxonomy" id="649638"/>
    <lineage>
        <taxon>Bacteria</taxon>
        <taxon>Thermotogati</taxon>
        <taxon>Deinococcota</taxon>
        <taxon>Deinococci</taxon>
        <taxon>Trueperales</taxon>
        <taxon>Trueperaceae</taxon>
        <taxon>Truepera</taxon>
    </lineage>
</organism>
<dbReference type="InterPro" id="IPR009100">
    <property type="entry name" value="AcylCoA_DH/oxidase_NM_dom_sf"/>
</dbReference>
<evidence type="ECO:0000313" key="15">
    <source>
        <dbReference type="EMBL" id="ADI13200.1"/>
    </source>
</evidence>
<evidence type="ECO:0000256" key="5">
    <source>
        <dbReference type="ARBA" id="ARBA00022946"/>
    </source>
</evidence>
<dbReference type="InterPro" id="IPR052033">
    <property type="entry name" value="Glutaryl-CoA_DH_mitochondrial"/>
</dbReference>
<protein>
    <recommendedName>
        <fullName evidence="9">glutaryl-CoA dehydrogenase (ETF)</fullName>
        <ecNumber evidence="9">1.3.8.6</ecNumber>
    </recommendedName>
</protein>
<dbReference type="FunFam" id="1.10.540.10:FF:000026">
    <property type="entry name" value="Acyl-CoA dehydrogenase medium chain"/>
    <property type="match status" value="1"/>
</dbReference>